<organism evidence="2 3">
    <name type="scientific">Funneliformis mosseae</name>
    <name type="common">Endomycorrhizal fungus</name>
    <name type="synonym">Glomus mosseae</name>
    <dbReference type="NCBI Taxonomy" id="27381"/>
    <lineage>
        <taxon>Eukaryota</taxon>
        <taxon>Fungi</taxon>
        <taxon>Fungi incertae sedis</taxon>
        <taxon>Mucoromycota</taxon>
        <taxon>Glomeromycotina</taxon>
        <taxon>Glomeromycetes</taxon>
        <taxon>Glomerales</taxon>
        <taxon>Glomeraceae</taxon>
        <taxon>Funneliformis</taxon>
    </lineage>
</organism>
<dbReference type="AlphaFoldDB" id="A0A9N9IEZ7"/>
<feature type="transmembrane region" description="Helical" evidence="1">
    <location>
        <begin position="142"/>
        <end position="161"/>
    </location>
</feature>
<sequence length="387" mass="44669">FTWSGSLKSIMEFILSLNPSTYQRKVTIYVLSGTTLLFKASLTLFMLGRPRQIMKNKCEQIFGVVLIFIFISFYVTNIALQNHVVIIYEGTQKCNNYNSLYCSITSFGTIICEFVIDTYVLSRLVNIFVKQNPVEGFINNSIMGLNFIRLTFTVLMHLFFALNMIQVFDKFEIGSIVIYVVGAIIRIILVYTIASDSDQTRFSKFDNEGNNDNLNEIIATGDDRSPVIKLSTLDDQRDEEEMGKIDFFKRSTFLHGPFLAHQSPDDNKDPEEIQENHRQQTYLTMESNNHEMGKQEFGSRAYLQQESRDKNPLYDLYESYYQDSNVISEFLDSDGGIEQQEYIHDDALTIPEPVINDERVSITDNEDFDNYPENEGYEKPTFYGVAF</sequence>
<gene>
    <name evidence="2" type="ORF">FMOSSE_LOCUS15726</name>
</gene>
<keyword evidence="3" id="KW-1185">Reference proteome</keyword>
<reference evidence="2" key="1">
    <citation type="submission" date="2021-06" db="EMBL/GenBank/DDBJ databases">
        <authorList>
            <person name="Kallberg Y."/>
            <person name="Tangrot J."/>
            <person name="Rosling A."/>
        </authorList>
    </citation>
    <scope>NUCLEOTIDE SEQUENCE</scope>
    <source>
        <strain evidence="2">87-6 pot B 2015</strain>
    </source>
</reference>
<evidence type="ECO:0000313" key="3">
    <source>
        <dbReference type="Proteomes" id="UP000789375"/>
    </source>
</evidence>
<feature type="transmembrane region" description="Helical" evidence="1">
    <location>
        <begin position="100"/>
        <end position="121"/>
    </location>
</feature>
<feature type="transmembrane region" description="Helical" evidence="1">
    <location>
        <begin position="26"/>
        <end position="48"/>
    </location>
</feature>
<evidence type="ECO:0000256" key="1">
    <source>
        <dbReference type="SAM" id="Phobius"/>
    </source>
</evidence>
<evidence type="ECO:0000313" key="2">
    <source>
        <dbReference type="EMBL" id="CAG8732774.1"/>
    </source>
</evidence>
<comment type="caution">
    <text evidence="2">The sequence shown here is derived from an EMBL/GenBank/DDBJ whole genome shotgun (WGS) entry which is preliminary data.</text>
</comment>
<keyword evidence="1" id="KW-0472">Membrane</keyword>
<feature type="transmembrane region" description="Helical" evidence="1">
    <location>
        <begin position="60"/>
        <end position="80"/>
    </location>
</feature>
<protein>
    <submittedName>
        <fullName evidence="2">8680_t:CDS:1</fullName>
    </submittedName>
</protein>
<proteinExistence type="predicted"/>
<keyword evidence="1" id="KW-0812">Transmembrane</keyword>
<dbReference type="EMBL" id="CAJVPP010017514">
    <property type="protein sequence ID" value="CAG8732774.1"/>
    <property type="molecule type" value="Genomic_DNA"/>
</dbReference>
<name>A0A9N9IEZ7_FUNMO</name>
<accession>A0A9N9IEZ7</accession>
<feature type="non-terminal residue" evidence="2">
    <location>
        <position position="1"/>
    </location>
</feature>
<keyword evidence="1" id="KW-1133">Transmembrane helix</keyword>
<dbReference type="Proteomes" id="UP000789375">
    <property type="component" value="Unassembled WGS sequence"/>
</dbReference>
<feature type="transmembrane region" description="Helical" evidence="1">
    <location>
        <begin position="173"/>
        <end position="194"/>
    </location>
</feature>